<keyword evidence="4" id="KW-0862">Zinc</keyword>
<feature type="domain" description="C3H1-type" evidence="7">
    <location>
        <begin position="427"/>
        <end position="457"/>
    </location>
</feature>
<dbReference type="Proteomes" id="UP000800040">
    <property type="component" value="Unassembled WGS sequence"/>
</dbReference>
<feature type="compositionally biased region" description="Polar residues" evidence="5">
    <location>
        <begin position="279"/>
        <end position="292"/>
    </location>
</feature>
<evidence type="ECO:0000259" key="6">
    <source>
        <dbReference type="PROSITE" id="PS50013"/>
    </source>
</evidence>
<dbReference type="InterPro" id="IPR000953">
    <property type="entry name" value="Chromo/chromo_shadow_dom"/>
</dbReference>
<reference evidence="8" key="1">
    <citation type="submission" date="2020-01" db="EMBL/GenBank/DDBJ databases">
        <authorList>
            <consortium name="DOE Joint Genome Institute"/>
            <person name="Haridas S."/>
            <person name="Albert R."/>
            <person name="Binder M."/>
            <person name="Bloem J."/>
            <person name="Labutti K."/>
            <person name="Salamov A."/>
            <person name="Andreopoulos B."/>
            <person name="Baker S.E."/>
            <person name="Barry K."/>
            <person name="Bills G."/>
            <person name="Bluhm B.H."/>
            <person name="Cannon C."/>
            <person name="Castanera R."/>
            <person name="Culley D.E."/>
            <person name="Daum C."/>
            <person name="Ezra D."/>
            <person name="Gonzalez J.B."/>
            <person name="Henrissat B."/>
            <person name="Kuo A."/>
            <person name="Liang C."/>
            <person name="Lipzen A."/>
            <person name="Lutzoni F."/>
            <person name="Magnuson J."/>
            <person name="Mondo S."/>
            <person name="Nolan M."/>
            <person name="Ohm R."/>
            <person name="Pangilinan J."/>
            <person name="Park H.-J."/>
            <person name="Ramirez L."/>
            <person name="Alfaro M."/>
            <person name="Sun H."/>
            <person name="Tritt A."/>
            <person name="Yoshinaga Y."/>
            <person name="Zwiers L.-H."/>
            <person name="Turgeon B.G."/>
            <person name="Goodwin S.B."/>
            <person name="Spatafora J.W."/>
            <person name="Crous P.W."/>
            <person name="Grigoriev I.V."/>
        </authorList>
    </citation>
    <scope>NUCLEOTIDE SEQUENCE</scope>
    <source>
        <strain evidence="8">P77</strain>
    </source>
</reference>
<feature type="region of interest" description="Disordered" evidence="5">
    <location>
        <begin position="478"/>
        <end position="497"/>
    </location>
</feature>
<dbReference type="Gene3D" id="2.40.50.40">
    <property type="match status" value="1"/>
</dbReference>
<evidence type="ECO:0000256" key="3">
    <source>
        <dbReference type="ARBA" id="ARBA00023242"/>
    </source>
</evidence>
<evidence type="ECO:0000259" key="7">
    <source>
        <dbReference type="PROSITE" id="PS50103"/>
    </source>
</evidence>
<dbReference type="OrthoDB" id="1918685at2759"/>
<name>A0A6A5K7W6_9PLEO</name>
<feature type="domain" description="Chromo" evidence="6">
    <location>
        <begin position="6"/>
        <end position="68"/>
    </location>
</feature>
<dbReference type="GO" id="GO:0006338">
    <property type="term" value="P:chromatin remodeling"/>
    <property type="evidence" value="ECO:0007669"/>
    <property type="project" value="UniProtKB-ARBA"/>
</dbReference>
<evidence type="ECO:0000256" key="4">
    <source>
        <dbReference type="PROSITE-ProRule" id="PRU00723"/>
    </source>
</evidence>
<gene>
    <name evidence="8" type="ORF">BDW02DRAFT_561180</name>
</gene>
<dbReference type="SMART" id="SM00298">
    <property type="entry name" value="CHROMO"/>
    <property type="match status" value="1"/>
</dbReference>
<feature type="compositionally biased region" description="Low complexity" evidence="5">
    <location>
        <begin position="224"/>
        <end position="255"/>
    </location>
</feature>
<feature type="compositionally biased region" description="Basic and acidic residues" evidence="5">
    <location>
        <begin position="73"/>
        <end position="92"/>
    </location>
</feature>
<evidence type="ECO:0008006" key="10">
    <source>
        <dbReference type="Google" id="ProtNLM"/>
    </source>
</evidence>
<feature type="zinc finger region" description="C3H1-type" evidence="4">
    <location>
        <begin position="427"/>
        <end position="457"/>
    </location>
</feature>
<dbReference type="SUPFAM" id="SSF54160">
    <property type="entry name" value="Chromo domain-like"/>
    <property type="match status" value="1"/>
</dbReference>
<keyword evidence="4" id="KW-0863">Zinc-finger</keyword>
<dbReference type="EMBL" id="ML975444">
    <property type="protein sequence ID" value="KAF1829423.1"/>
    <property type="molecule type" value="Genomic_DNA"/>
</dbReference>
<feature type="region of interest" description="Disordered" evidence="5">
    <location>
        <begin position="73"/>
        <end position="119"/>
    </location>
</feature>
<dbReference type="InterPro" id="IPR023780">
    <property type="entry name" value="Chromo_domain"/>
</dbReference>
<keyword evidence="9" id="KW-1185">Reference proteome</keyword>
<dbReference type="Pfam" id="PF00385">
    <property type="entry name" value="Chromo"/>
    <property type="match status" value="1"/>
</dbReference>
<dbReference type="AlphaFoldDB" id="A0A6A5K7W6"/>
<organism evidence="8 9">
    <name type="scientific">Decorospora gaudefroyi</name>
    <dbReference type="NCBI Taxonomy" id="184978"/>
    <lineage>
        <taxon>Eukaryota</taxon>
        <taxon>Fungi</taxon>
        <taxon>Dikarya</taxon>
        <taxon>Ascomycota</taxon>
        <taxon>Pezizomycotina</taxon>
        <taxon>Dothideomycetes</taxon>
        <taxon>Pleosporomycetidae</taxon>
        <taxon>Pleosporales</taxon>
        <taxon>Pleosporineae</taxon>
        <taxon>Pleosporaceae</taxon>
        <taxon>Decorospora</taxon>
    </lineage>
</organism>
<dbReference type="Gene3D" id="3.30.1370.210">
    <property type="match status" value="1"/>
</dbReference>
<evidence type="ECO:0000313" key="9">
    <source>
        <dbReference type="Proteomes" id="UP000800040"/>
    </source>
</evidence>
<dbReference type="PROSITE" id="PS50013">
    <property type="entry name" value="CHROMO_2"/>
    <property type="match status" value="1"/>
</dbReference>
<evidence type="ECO:0000256" key="2">
    <source>
        <dbReference type="ARBA" id="ARBA00011353"/>
    </source>
</evidence>
<keyword evidence="4" id="KW-0479">Metal-binding</keyword>
<keyword evidence="3" id="KW-0539">Nucleus</keyword>
<dbReference type="PANTHER" id="PTHR22812">
    <property type="entry name" value="CHROMOBOX PROTEIN"/>
    <property type="match status" value="1"/>
</dbReference>
<comment type="subcellular location">
    <subcellularLocation>
        <location evidence="1">Nucleus</location>
    </subcellularLocation>
</comment>
<dbReference type="GO" id="GO:0008270">
    <property type="term" value="F:zinc ion binding"/>
    <property type="evidence" value="ECO:0007669"/>
    <property type="project" value="UniProtKB-KW"/>
</dbReference>
<dbReference type="InterPro" id="IPR000571">
    <property type="entry name" value="Znf_CCCH"/>
</dbReference>
<evidence type="ECO:0000256" key="1">
    <source>
        <dbReference type="ARBA" id="ARBA00004123"/>
    </source>
</evidence>
<comment type="subunit">
    <text evidence="2">Component of the NuA4 histone acetyltransferase complex.</text>
</comment>
<feature type="domain" description="C3H1-type" evidence="7">
    <location>
        <begin position="500"/>
        <end position="528"/>
    </location>
</feature>
<feature type="compositionally biased region" description="Acidic residues" evidence="5">
    <location>
        <begin position="97"/>
        <end position="106"/>
    </location>
</feature>
<dbReference type="PROSITE" id="PS50103">
    <property type="entry name" value="ZF_C3H1"/>
    <property type="match status" value="3"/>
</dbReference>
<feature type="domain" description="C3H1-type" evidence="7">
    <location>
        <begin position="382"/>
        <end position="406"/>
    </location>
</feature>
<dbReference type="InterPro" id="IPR051219">
    <property type="entry name" value="Heterochromatin_chromo-domain"/>
</dbReference>
<evidence type="ECO:0000256" key="5">
    <source>
        <dbReference type="SAM" id="MobiDB-lite"/>
    </source>
</evidence>
<protein>
    <recommendedName>
        <fullName evidence="10">Chromo domain-containing protein</fullName>
    </recommendedName>
</protein>
<proteinExistence type="predicted"/>
<feature type="compositionally biased region" description="Polar residues" evidence="5">
    <location>
        <begin position="256"/>
        <end position="271"/>
    </location>
</feature>
<feature type="zinc finger region" description="C3H1-type" evidence="4">
    <location>
        <begin position="382"/>
        <end position="406"/>
    </location>
</feature>
<dbReference type="InterPro" id="IPR016197">
    <property type="entry name" value="Chromo-like_dom_sf"/>
</dbReference>
<dbReference type="GO" id="GO:0005634">
    <property type="term" value="C:nucleus"/>
    <property type="evidence" value="ECO:0007669"/>
    <property type="project" value="UniProtKB-SubCell"/>
</dbReference>
<sequence length="1031" mass="116598">MEDDVYYVEEILSERTGNYDGLRQKTWLVKWEGYGLDEGTWEPRSNFPDPDVLREWDRKIAAMSPTQAREYMKRNEEEHHAALHTKNCEKRARPVVADDDSDDDDATTSQLQKETDQQQAVLEAALASREAIDASQLNNLFIDSQDVQSPGLNESKRPESSVKHPSKARQSPVAHSESSSDEGGLTDDSMMNEMTTKTARRKPVGATGEARPKRKSAQSHPSLAKPATSAATIAAKTTGVSASAISKSAKDSVASTTQTKDNSVVPSTGASGSIKFVNQPKSQQRKGWQNSKKQYTTLHFRAVADKRSRAEGTPDPAALDFVIEPPGIASSKPRVQYDNPYARRQVANPRVQEYATDNDSRLREADDTAPLQPWEADKIPLVCASWRLSNNCEFGAQTCRFMHRNKDPHGRDYPIGDMDGFVPPKYRKPPVTCPFWLNSKAGCRKPDKQCQFAHRNTGWIPHHDSGNSQLIRVDPNQLPESAKPTVTPKRRLSQPGSNLRPQELTCWYWSKGKCRNAPKDCSFQHFDTGVVADPPPSALTCREWATGNCTYEERYGRKCRKPHYHTGIMVDEAPRTTQSAPRLSEQLEEVQSSAYDAMIDAVPSEVIQPHNHNEAPLSPLPIPCVQLPQQTIPPPPSPPSIQFPPAKATCVQLRAKLENICKLNLQTMFASNDGEDVINLLDRRAFLIYHPDHQSEELALLTRWLLMHHVVIGNAYSEGAWQHFQQQIRKGGSGVIIAHPDFDFYTELPEIGQVLRKQVRLWSVGLQEGIEYDSALSDAPPPIRHDCIEIFPLGGLIYITDEVFETKPQLALKIVKLFFAKIEKLKQLAGPLSAWQEVDDAGLLWRLCVRPELMEYLFRYCEDHSRELDASDPDMQSRAGLYTILGETNYIEQDDPVVPLSLIPDKYPVLSERRVIAECEPVDYFNRLARSQEEANLAMIRYYAGLHIDMRRDYRHFFIVHTEPAASYAQQWKQEIQTISEIITPEQCAQELSKKGEESMFDFYVRFMPEYKDKNWKEHLLRKDGKKPSVG</sequence>
<feature type="zinc finger region" description="C3H1-type" evidence="4">
    <location>
        <begin position="500"/>
        <end position="528"/>
    </location>
</feature>
<accession>A0A6A5K7W6</accession>
<evidence type="ECO:0000313" key="8">
    <source>
        <dbReference type="EMBL" id="KAF1829423.1"/>
    </source>
</evidence>
<feature type="region of interest" description="Disordered" evidence="5">
    <location>
        <begin position="146"/>
        <end position="292"/>
    </location>
</feature>